<keyword evidence="4" id="KW-1185">Reference proteome</keyword>
<dbReference type="InterPro" id="IPR046700">
    <property type="entry name" value="DUF6570"/>
</dbReference>
<feature type="region of interest" description="Disordered" evidence="1">
    <location>
        <begin position="64"/>
        <end position="97"/>
    </location>
</feature>
<dbReference type="OrthoDB" id="3221862at2759"/>
<evidence type="ECO:0000259" key="2">
    <source>
        <dbReference type="Pfam" id="PF20209"/>
    </source>
</evidence>
<accession>A0A067S2S4</accession>
<sequence>MDEILAFIYTGPCKPTKSDFERIPLLVRHKKVAAALEWLKLNHSDYFDLEISYENLEKYPEDTPPVVIDYKESTSNKDPESTAVNDMEDETGTETGPCPFIVHGLTGEEYSTKSLKALKAIALKHLTDNKKILAVGHAKNPESIFNNPQLFPQM</sequence>
<gene>
    <name evidence="3" type="ORF">GALMADRAFT_49240</name>
</gene>
<dbReference type="Proteomes" id="UP000027222">
    <property type="component" value="Unassembled WGS sequence"/>
</dbReference>
<evidence type="ECO:0000256" key="1">
    <source>
        <dbReference type="SAM" id="MobiDB-lite"/>
    </source>
</evidence>
<dbReference type="HOGENOM" id="CLU_090397_0_0_1"/>
<organism evidence="3 4">
    <name type="scientific">Galerina marginata (strain CBS 339.88)</name>
    <dbReference type="NCBI Taxonomy" id="685588"/>
    <lineage>
        <taxon>Eukaryota</taxon>
        <taxon>Fungi</taxon>
        <taxon>Dikarya</taxon>
        <taxon>Basidiomycota</taxon>
        <taxon>Agaricomycotina</taxon>
        <taxon>Agaricomycetes</taxon>
        <taxon>Agaricomycetidae</taxon>
        <taxon>Agaricales</taxon>
        <taxon>Agaricineae</taxon>
        <taxon>Strophariaceae</taxon>
        <taxon>Galerina</taxon>
    </lineage>
</organism>
<name>A0A067S2S4_GALM3</name>
<proteinExistence type="predicted"/>
<protein>
    <recommendedName>
        <fullName evidence="2">DUF6570 domain-containing protein</fullName>
    </recommendedName>
</protein>
<dbReference type="STRING" id="685588.A0A067S2S4"/>
<feature type="domain" description="DUF6570" evidence="2">
    <location>
        <begin position="1"/>
        <end position="57"/>
    </location>
</feature>
<dbReference type="Pfam" id="PF20209">
    <property type="entry name" value="DUF6570"/>
    <property type="match status" value="1"/>
</dbReference>
<dbReference type="EMBL" id="KL142515">
    <property type="protein sequence ID" value="KDR65120.1"/>
    <property type="molecule type" value="Genomic_DNA"/>
</dbReference>
<dbReference type="AlphaFoldDB" id="A0A067S2S4"/>
<evidence type="ECO:0000313" key="4">
    <source>
        <dbReference type="Proteomes" id="UP000027222"/>
    </source>
</evidence>
<feature type="compositionally biased region" description="Basic and acidic residues" evidence="1">
    <location>
        <begin position="69"/>
        <end position="80"/>
    </location>
</feature>
<evidence type="ECO:0000313" key="3">
    <source>
        <dbReference type="EMBL" id="KDR65120.1"/>
    </source>
</evidence>
<reference evidence="4" key="1">
    <citation type="journal article" date="2014" name="Proc. Natl. Acad. Sci. U.S.A.">
        <title>Extensive sampling of basidiomycete genomes demonstrates inadequacy of the white-rot/brown-rot paradigm for wood decay fungi.</title>
        <authorList>
            <person name="Riley R."/>
            <person name="Salamov A.A."/>
            <person name="Brown D.W."/>
            <person name="Nagy L.G."/>
            <person name="Floudas D."/>
            <person name="Held B.W."/>
            <person name="Levasseur A."/>
            <person name="Lombard V."/>
            <person name="Morin E."/>
            <person name="Otillar R."/>
            <person name="Lindquist E.A."/>
            <person name="Sun H."/>
            <person name="LaButti K.M."/>
            <person name="Schmutz J."/>
            <person name="Jabbour D."/>
            <person name="Luo H."/>
            <person name="Baker S.E."/>
            <person name="Pisabarro A.G."/>
            <person name="Walton J.D."/>
            <person name="Blanchette R.A."/>
            <person name="Henrissat B."/>
            <person name="Martin F."/>
            <person name="Cullen D."/>
            <person name="Hibbett D.S."/>
            <person name="Grigoriev I.V."/>
        </authorList>
    </citation>
    <scope>NUCLEOTIDE SEQUENCE [LARGE SCALE GENOMIC DNA]</scope>
    <source>
        <strain evidence="4">CBS 339.88</strain>
    </source>
</reference>
<feature type="non-terminal residue" evidence="3">
    <location>
        <position position="154"/>
    </location>
</feature>